<comment type="caution">
    <text evidence="2">The sequence shown here is derived from an EMBL/GenBank/DDBJ whole genome shotgun (WGS) entry which is preliminary data.</text>
</comment>
<protein>
    <submittedName>
        <fullName evidence="2">Uncharacterized protein</fullName>
    </submittedName>
</protein>
<name>D9PJA4_9ZZZZ</name>
<feature type="non-terminal residue" evidence="2">
    <location>
        <position position="1"/>
    </location>
</feature>
<dbReference type="EMBL" id="ADZX01000506">
    <property type="protein sequence ID" value="EFK96361.1"/>
    <property type="molecule type" value="Genomic_DNA"/>
</dbReference>
<organism evidence="2">
    <name type="scientific">sediment metagenome</name>
    <dbReference type="NCBI Taxonomy" id="749907"/>
    <lineage>
        <taxon>unclassified sequences</taxon>
        <taxon>metagenomes</taxon>
        <taxon>ecological metagenomes</taxon>
    </lineage>
</organism>
<reference evidence="2" key="1">
    <citation type="submission" date="2010-07" db="EMBL/GenBank/DDBJ databases">
        <authorList>
            <consortium name="CONSOLIDER consortium CSD2007-00005"/>
            <person name="Guazzaroni M.-E."/>
            <person name="Richter M."/>
            <person name="Garcia-Salamanca A."/>
            <person name="Yarza P."/>
            <person name="Ferrer M."/>
        </authorList>
    </citation>
    <scope>NUCLEOTIDE SEQUENCE</scope>
</reference>
<proteinExistence type="predicted"/>
<evidence type="ECO:0000313" key="2">
    <source>
        <dbReference type="EMBL" id="EFK96361.1"/>
    </source>
</evidence>
<sequence length="120" mass="12841">RCGRPGPDQPPTPEIARTALDLSPFAPPLSSPLDVERRLVEIDLLGRLADLVASGQSLEEIAGVVVDLLHGRAGHDLALVLERREGRLVPAAARGEGRSISAGSPSRRACRVARSRRRGR</sequence>
<dbReference type="AlphaFoldDB" id="D9PJA4"/>
<feature type="region of interest" description="Disordered" evidence="1">
    <location>
        <begin position="94"/>
        <end position="120"/>
    </location>
</feature>
<reference evidence="2" key="2">
    <citation type="journal article" date="2011" name="Microb. Ecol.">
        <title>Taxonomic and Functional Metagenomic Profiling of the Microbial Community in the Anoxic Sediment of a Sub-saline Shallow Lake (Laguna de Carrizo, Central Spain).</title>
        <authorList>
            <person name="Ferrer M."/>
            <person name="Guazzaroni M.E."/>
            <person name="Richter M."/>
            <person name="Garcia-Salamanca A."/>
            <person name="Yarza P."/>
            <person name="Suarez-Suarez A."/>
            <person name="Solano J."/>
            <person name="Alcaide M."/>
            <person name="van Dillewijn P."/>
            <person name="Molina-Henares M.A."/>
            <person name="Lopez-Cortes N."/>
            <person name="Al-Ramahi Y."/>
            <person name="Guerrero C."/>
            <person name="Acosta A."/>
            <person name="de Eugenio L.I."/>
            <person name="Martinez V."/>
            <person name="Marques S."/>
            <person name="Rojo F."/>
            <person name="Santero E."/>
            <person name="Genilloud O."/>
            <person name="Perez-Perez J."/>
            <person name="Rossello-Mora R."/>
            <person name="Ramos J.L."/>
        </authorList>
    </citation>
    <scope>NUCLEOTIDE SEQUENCE</scope>
</reference>
<evidence type="ECO:0000256" key="1">
    <source>
        <dbReference type="SAM" id="MobiDB-lite"/>
    </source>
</evidence>
<gene>
    <name evidence="2" type="ORF">LDC_1613</name>
</gene>
<feature type="compositionally biased region" description="Basic residues" evidence="1">
    <location>
        <begin position="108"/>
        <end position="120"/>
    </location>
</feature>
<accession>D9PJA4</accession>
<feature type="region of interest" description="Disordered" evidence="1">
    <location>
        <begin position="1"/>
        <end position="20"/>
    </location>
</feature>